<dbReference type="SUPFAM" id="SSF54928">
    <property type="entry name" value="RNA-binding domain, RBD"/>
    <property type="match status" value="1"/>
</dbReference>
<comment type="caution">
    <text evidence="1">The sequence shown here is derived from an EMBL/GenBank/DDBJ whole genome shotgun (WGS) entry which is preliminary data.</text>
</comment>
<sequence length="276" mass="31981">MICTWSPVYCLDRSRPCTLSHHTICSIGSAIDENVLLQNRESNLQSYLQRLKTCVLKNLFSQLGRNPLNFPYDGRVRDVFLSVKNNYRRGVFAFVRFETWEEANNVANMVNGRLIFGWPIASKIASYGWSNRRSWAARKGGLSRVTSESRKVNEKAEYNQGEQRRQQSFAEVVNGYHIRRCKEGSKVVDDNVMSWSMEDNEDDWLSKCAIGVLNQFLNVSNVNSRLISRGFSFHSSYLGNKNILWCIESVYEKRVFMENNFSAMIVLILWRSDLKL</sequence>
<dbReference type="Proteomes" id="UP001280121">
    <property type="component" value="Unassembled WGS sequence"/>
</dbReference>
<dbReference type="InterPro" id="IPR012677">
    <property type="entry name" value="Nucleotide-bd_a/b_plait_sf"/>
</dbReference>
<accession>A0AAD9X8L8</accession>
<keyword evidence="2" id="KW-1185">Reference proteome</keyword>
<dbReference type="InterPro" id="IPR035979">
    <property type="entry name" value="RBD_domain_sf"/>
</dbReference>
<dbReference type="GO" id="GO:0003676">
    <property type="term" value="F:nucleic acid binding"/>
    <property type="evidence" value="ECO:0007669"/>
    <property type="project" value="InterPro"/>
</dbReference>
<proteinExistence type="predicted"/>
<reference evidence="1" key="1">
    <citation type="journal article" date="2023" name="Plant J.">
        <title>Genome sequences and population genomics provide insights into the demographic history, inbreeding, and mutation load of two 'living fossil' tree species of Dipteronia.</title>
        <authorList>
            <person name="Feng Y."/>
            <person name="Comes H.P."/>
            <person name="Chen J."/>
            <person name="Zhu S."/>
            <person name="Lu R."/>
            <person name="Zhang X."/>
            <person name="Li P."/>
            <person name="Qiu J."/>
            <person name="Olsen K.M."/>
            <person name="Qiu Y."/>
        </authorList>
    </citation>
    <scope>NUCLEOTIDE SEQUENCE</scope>
    <source>
        <strain evidence="1">KIB01</strain>
    </source>
</reference>
<evidence type="ECO:0000313" key="2">
    <source>
        <dbReference type="Proteomes" id="UP001280121"/>
    </source>
</evidence>
<gene>
    <name evidence="1" type="ORF">Ddye_014745</name>
</gene>
<evidence type="ECO:0000313" key="1">
    <source>
        <dbReference type="EMBL" id="KAK2654889.1"/>
    </source>
</evidence>
<organism evidence="1 2">
    <name type="scientific">Dipteronia dyeriana</name>
    <dbReference type="NCBI Taxonomy" id="168575"/>
    <lineage>
        <taxon>Eukaryota</taxon>
        <taxon>Viridiplantae</taxon>
        <taxon>Streptophyta</taxon>
        <taxon>Embryophyta</taxon>
        <taxon>Tracheophyta</taxon>
        <taxon>Spermatophyta</taxon>
        <taxon>Magnoliopsida</taxon>
        <taxon>eudicotyledons</taxon>
        <taxon>Gunneridae</taxon>
        <taxon>Pentapetalae</taxon>
        <taxon>rosids</taxon>
        <taxon>malvids</taxon>
        <taxon>Sapindales</taxon>
        <taxon>Sapindaceae</taxon>
        <taxon>Hippocastanoideae</taxon>
        <taxon>Acereae</taxon>
        <taxon>Dipteronia</taxon>
    </lineage>
</organism>
<dbReference type="EMBL" id="JANJYI010000004">
    <property type="protein sequence ID" value="KAK2654889.1"/>
    <property type="molecule type" value="Genomic_DNA"/>
</dbReference>
<protein>
    <recommendedName>
        <fullName evidence="3">RRM domain-containing protein</fullName>
    </recommendedName>
</protein>
<name>A0AAD9X8L8_9ROSI</name>
<dbReference type="AlphaFoldDB" id="A0AAD9X8L8"/>
<evidence type="ECO:0008006" key="3">
    <source>
        <dbReference type="Google" id="ProtNLM"/>
    </source>
</evidence>
<dbReference type="CDD" id="cd00590">
    <property type="entry name" value="RRM_SF"/>
    <property type="match status" value="1"/>
</dbReference>
<dbReference type="Gene3D" id="3.30.70.330">
    <property type="match status" value="1"/>
</dbReference>